<dbReference type="RefSeq" id="WP_054727962.1">
    <property type="nucleotide sequence ID" value="NZ_CP009429.1"/>
</dbReference>
<dbReference type="EMBL" id="CP013344">
    <property type="protein sequence ID" value="AMU89047.1"/>
    <property type="molecule type" value="Genomic_DNA"/>
</dbReference>
<reference evidence="1 2" key="2">
    <citation type="journal article" date="2016" name="Genome Announc.">
        <title>Complete Genome Sequence of Sphingopyxis macrogoltabida Strain 203N (NBRC 111659), a Polyethylene Glycol Degrader.</title>
        <authorList>
            <person name="Ohtsubo Y."/>
            <person name="Nonoyama S."/>
            <person name="Nagata Y."/>
            <person name="Numata M."/>
            <person name="Tsuchikane K."/>
            <person name="Hosoyama A."/>
            <person name="Yamazoe A."/>
            <person name="Tsuda M."/>
            <person name="Fujita N."/>
            <person name="Kawai F."/>
        </authorList>
    </citation>
    <scope>NUCLEOTIDE SEQUENCE [LARGE SCALE GENOMIC DNA]</scope>
    <source>
        <strain evidence="1 2">203N</strain>
    </source>
</reference>
<keyword evidence="2" id="KW-1185">Reference proteome</keyword>
<gene>
    <name evidence="1" type="ORF">ATM17_08350</name>
</gene>
<name>A0AAC8Z002_SPHMC</name>
<dbReference type="Proteomes" id="UP000076088">
    <property type="component" value="Chromosome"/>
</dbReference>
<reference evidence="2" key="1">
    <citation type="submission" date="2015-11" db="EMBL/GenBank/DDBJ databases">
        <title>Complete genome sequence of a polyethylene-glycol degrader Sphingopyxis macrogoltabida 203N (NBRC 111659).</title>
        <authorList>
            <person name="Yoshiyuki O."/>
            <person name="Shouta N."/>
            <person name="Nagata Y."/>
            <person name="Numata M."/>
            <person name="Tsuchikane K."/>
            <person name="Hosoyama A."/>
            <person name="Yamazoe A."/>
            <person name="Tsuda M."/>
            <person name="Fujita N."/>
            <person name="Kawai F."/>
        </authorList>
    </citation>
    <scope>NUCLEOTIDE SEQUENCE [LARGE SCALE GENOMIC DNA]</scope>
    <source>
        <strain evidence="2">203N</strain>
    </source>
</reference>
<dbReference type="AlphaFoldDB" id="A0AAC8Z002"/>
<evidence type="ECO:0000313" key="1">
    <source>
        <dbReference type="EMBL" id="AMU89047.1"/>
    </source>
</evidence>
<dbReference type="KEGG" id="smaz:LH19_11490"/>
<proteinExistence type="predicted"/>
<protein>
    <submittedName>
        <fullName evidence="1">Uncharacterized protein</fullName>
    </submittedName>
</protein>
<sequence>MRTIEIWPDEIEGGDTEREGVFYATMRFIDREAETAVVIYLQPEIERGMIADLYGWAQSRGMTGRTN</sequence>
<accession>A0AAC8Z002</accession>
<organism evidence="1 2">
    <name type="scientific">Sphingopyxis macrogoltabida</name>
    <name type="common">Sphingomonas macrogoltabidus</name>
    <dbReference type="NCBI Taxonomy" id="33050"/>
    <lineage>
        <taxon>Bacteria</taxon>
        <taxon>Pseudomonadati</taxon>
        <taxon>Pseudomonadota</taxon>
        <taxon>Alphaproteobacteria</taxon>
        <taxon>Sphingomonadales</taxon>
        <taxon>Sphingomonadaceae</taxon>
        <taxon>Sphingopyxis</taxon>
    </lineage>
</organism>
<evidence type="ECO:0000313" key="2">
    <source>
        <dbReference type="Proteomes" id="UP000076088"/>
    </source>
</evidence>